<evidence type="ECO:0000313" key="2">
    <source>
        <dbReference type="Proteomes" id="UP001417504"/>
    </source>
</evidence>
<protein>
    <submittedName>
        <fullName evidence="1">Uncharacterized protein</fullName>
    </submittedName>
</protein>
<organism evidence="1 2">
    <name type="scientific">Stephania japonica</name>
    <dbReference type="NCBI Taxonomy" id="461633"/>
    <lineage>
        <taxon>Eukaryota</taxon>
        <taxon>Viridiplantae</taxon>
        <taxon>Streptophyta</taxon>
        <taxon>Embryophyta</taxon>
        <taxon>Tracheophyta</taxon>
        <taxon>Spermatophyta</taxon>
        <taxon>Magnoliopsida</taxon>
        <taxon>Ranunculales</taxon>
        <taxon>Menispermaceae</taxon>
        <taxon>Menispermoideae</taxon>
        <taxon>Cissampelideae</taxon>
        <taxon>Stephania</taxon>
    </lineage>
</organism>
<comment type="caution">
    <text evidence="1">The sequence shown here is derived from an EMBL/GenBank/DDBJ whole genome shotgun (WGS) entry which is preliminary data.</text>
</comment>
<gene>
    <name evidence="1" type="ORF">Sjap_001417</name>
</gene>
<proteinExistence type="predicted"/>
<dbReference type="Proteomes" id="UP001417504">
    <property type="component" value="Unassembled WGS sequence"/>
</dbReference>
<keyword evidence="2" id="KW-1185">Reference proteome</keyword>
<evidence type="ECO:0000313" key="1">
    <source>
        <dbReference type="EMBL" id="KAK9153937.1"/>
    </source>
</evidence>
<accession>A0AAP0PRN3</accession>
<dbReference type="EMBL" id="JBBNAE010000001">
    <property type="protein sequence ID" value="KAK9153937.1"/>
    <property type="molecule type" value="Genomic_DNA"/>
</dbReference>
<dbReference type="AlphaFoldDB" id="A0AAP0PRN3"/>
<name>A0AAP0PRN3_9MAGN</name>
<sequence>MLVATDEMKKVLWTVRLKSERKTVQNGVFLSSKAFYIEYRLAHIPRQSCRAHQRVERALHGPCEIATWQEENCGGASCCIGALWRT</sequence>
<reference evidence="1 2" key="1">
    <citation type="submission" date="2024-01" db="EMBL/GenBank/DDBJ databases">
        <title>Genome assemblies of Stephania.</title>
        <authorList>
            <person name="Yang L."/>
        </authorList>
    </citation>
    <scope>NUCLEOTIDE SEQUENCE [LARGE SCALE GENOMIC DNA]</scope>
    <source>
        <strain evidence="1">QJT</strain>
        <tissue evidence="1">Leaf</tissue>
    </source>
</reference>